<name>A0ABQ9YFP1_9EUKA</name>
<feature type="compositionally biased region" description="Polar residues" evidence="1">
    <location>
        <begin position="1"/>
        <end position="27"/>
    </location>
</feature>
<evidence type="ECO:0000256" key="1">
    <source>
        <dbReference type="SAM" id="MobiDB-lite"/>
    </source>
</evidence>
<accession>A0ABQ9YFP1</accession>
<sequence length="164" mass="18534">MNSTTKSATGRTSGSSKTQPGMTSAKQIDSHLTPGLTMTRGRGKCVMQTKRSMPVWKQKSEFPTSEYRSQFVDTRPFMQAQAREARLRGETTSAGKKKTARSMYNAKYHESKLFEVNPIFLNEKTRLTTTSRCAYQKLDPSPVGMENPAILKQTISWRHHQANK</sequence>
<comment type="caution">
    <text evidence="2">The sequence shown here is derived from an EMBL/GenBank/DDBJ whole genome shotgun (WGS) entry which is preliminary data.</text>
</comment>
<protein>
    <submittedName>
        <fullName evidence="2">Uncharacterized protein</fullName>
    </submittedName>
</protein>
<dbReference type="EMBL" id="JARBJD010000011">
    <property type="protein sequence ID" value="KAK2962451.1"/>
    <property type="molecule type" value="Genomic_DNA"/>
</dbReference>
<reference evidence="2 3" key="1">
    <citation type="journal article" date="2022" name="bioRxiv">
        <title>Genomics of Preaxostyla Flagellates Illuminates Evolutionary Transitions and the Path Towards Mitochondrial Loss.</title>
        <authorList>
            <person name="Novak L.V.F."/>
            <person name="Treitli S.C."/>
            <person name="Pyrih J."/>
            <person name="Halakuc P."/>
            <person name="Pipaliya S.V."/>
            <person name="Vacek V."/>
            <person name="Brzon O."/>
            <person name="Soukal P."/>
            <person name="Eme L."/>
            <person name="Dacks J.B."/>
            <person name="Karnkowska A."/>
            <person name="Elias M."/>
            <person name="Hampl V."/>
        </authorList>
    </citation>
    <scope>NUCLEOTIDE SEQUENCE [LARGE SCALE GENOMIC DNA]</scope>
    <source>
        <strain evidence="2">NAU3</strain>
        <tissue evidence="2">Gut</tissue>
    </source>
</reference>
<evidence type="ECO:0000313" key="3">
    <source>
        <dbReference type="Proteomes" id="UP001281761"/>
    </source>
</evidence>
<organism evidence="2 3">
    <name type="scientific">Blattamonas nauphoetae</name>
    <dbReference type="NCBI Taxonomy" id="2049346"/>
    <lineage>
        <taxon>Eukaryota</taxon>
        <taxon>Metamonada</taxon>
        <taxon>Preaxostyla</taxon>
        <taxon>Oxymonadida</taxon>
        <taxon>Blattamonas</taxon>
    </lineage>
</organism>
<keyword evidence="3" id="KW-1185">Reference proteome</keyword>
<evidence type="ECO:0000313" key="2">
    <source>
        <dbReference type="EMBL" id="KAK2962451.1"/>
    </source>
</evidence>
<feature type="region of interest" description="Disordered" evidence="1">
    <location>
        <begin position="1"/>
        <end position="43"/>
    </location>
</feature>
<proteinExistence type="predicted"/>
<dbReference type="Proteomes" id="UP001281761">
    <property type="component" value="Unassembled WGS sequence"/>
</dbReference>
<gene>
    <name evidence="2" type="ORF">BLNAU_2694</name>
</gene>